<dbReference type="InterPro" id="IPR015943">
    <property type="entry name" value="WD40/YVTN_repeat-like_dom_sf"/>
</dbReference>
<dbReference type="AlphaFoldDB" id="A0A6H0KI85"/>
<name>A0A6H0KI85_9BACE</name>
<dbReference type="RefSeq" id="WP_167959635.1">
    <property type="nucleotide sequence ID" value="NZ_CP050831.1"/>
</dbReference>
<dbReference type="SMART" id="SM00320">
    <property type="entry name" value="WD40"/>
    <property type="match status" value="5"/>
</dbReference>
<dbReference type="SUPFAM" id="SSF50978">
    <property type="entry name" value="WD40 repeat-like"/>
    <property type="match status" value="1"/>
</dbReference>
<proteinExistence type="inferred from homology"/>
<dbReference type="InterPro" id="IPR036322">
    <property type="entry name" value="WD40_repeat_dom_sf"/>
</dbReference>
<evidence type="ECO:0000256" key="3">
    <source>
        <dbReference type="ARBA" id="ARBA00046343"/>
    </source>
</evidence>
<evidence type="ECO:0000256" key="2">
    <source>
        <dbReference type="ARBA" id="ARBA00022737"/>
    </source>
</evidence>
<dbReference type="InterPro" id="IPR001680">
    <property type="entry name" value="WD40_rpt"/>
</dbReference>
<dbReference type="KEGG" id="bfc:BacF7301_01385"/>
<accession>A0A6H0KI85</accession>
<dbReference type="Pfam" id="PF00400">
    <property type="entry name" value="WD40"/>
    <property type="match status" value="1"/>
</dbReference>
<evidence type="ECO:0000256" key="1">
    <source>
        <dbReference type="ARBA" id="ARBA00022574"/>
    </source>
</evidence>
<keyword evidence="1" id="KW-0853">WD repeat</keyword>
<comment type="similarity">
    <text evidence="3">Belongs to the THOC3 family.</text>
</comment>
<dbReference type="PANTHER" id="PTHR22839">
    <property type="entry name" value="THO COMPLEX SUBUNIT 3 THO3"/>
    <property type="match status" value="1"/>
</dbReference>
<evidence type="ECO:0000313" key="5">
    <source>
        <dbReference type="Proteomes" id="UP000501780"/>
    </source>
</evidence>
<evidence type="ECO:0000313" key="4">
    <source>
        <dbReference type="EMBL" id="QIU92883.1"/>
    </source>
</evidence>
<dbReference type="InterPro" id="IPR040132">
    <property type="entry name" value="Tex1/THOC3"/>
</dbReference>
<dbReference type="GO" id="GO:0006406">
    <property type="term" value="P:mRNA export from nucleus"/>
    <property type="evidence" value="ECO:0007669"/>
    <property type="project" value="InterPro"/>
</dbReference>
<protein>
    <submittedName>
        <fullName evidence="4">WD40 repeat domain-containing protein</fullName>
    </submittedName>
</protein>
<dbReference type="Gene3D" id="2.130.10.10">
    <property type="entry name" value="YVTN repeat-like/Quinoprotein amine dehydrogenase"/>
    <property type="match status" value="1"/>
</dbReference>
<reference evidence="4 5" key="1">
    <citation type="submission" date="2020-03" db="EMBL/GenBank/DDBJ databases">
        <title>Genomic analysis of Bacteroides faecium CBA7301.</title>
        <authorList>
            <person name="Kim J."/>
            <person name="Roh S.W."/>
        </authorList>
    </citation>
    <scope>NUCLEOTIDE SEQUENCE [LARGE SCALE GENOMIC DNA]</scope>
    <source>
        <strain evidence="4 5">CBA7301</strain>
    </source>
</reference>
<organism evidence="4 5">
    <name type="scientific">Bacteroides faecium</name>
    <dbReference type="NCBI Taxonomy" id="2715212"/>
    <lineage>
        <taxon>Bacteria</taxon>
        <taxon>Pseudomonadati</taxon>
        <taxon>Bacteroidota</taxon>
        <taxon>Bacteroidia</taxon>
        <taxon>Bacteroidales</taxon>
        <taxon>Bacteroidaceae</taxon>
        <taxon>Bacteroides</taxon>
    </lineage>
</organism>
<sequence length="649" mass="73758">MGMDNYLFSTYFHNGKKSYNLRNSMLSSSDPVISLKINPSGSSFAVLSGKGNKRKVSIHNLWQSEKAIHKFPKTFSPIAICYAPNAKKFVISDSKKRIHFFDTKEYALLQEVTLPLTAERMAISNNNYFLAASNGNELSVWNIESKAEKKRLTFTAPINCFDFSDDSNQLAIVTADGILSIYDTRTLLIQQTIDAMGKALFCSYHPEGKYIAIVTGDNRISILNLMNGEDRRYIENPQGGITDALFVKDGKGTVYLAYNTRNDITYENIANLAPCYTNLIADEVNDRMNEWMKMKEGETMEEYNLRVNDKTRAEQQMLFEQEVATRMAENLVDKSEVKFGEYNPTSNMLAVDFNSMPPIYLPIPTEEVSDFMDPGNLEFRNAVYGVNKDDKFELIYADVYNKASGKTYTFDNLERESLDYLKSEEDFVPLEMVQQSNMDEIKLKEIKDDIVKMAMENKSISEHTNIAVDAGIIAGVDADGKKIMNYKIDYSYTVDQTFSAKEDFKPGKYISSESAAALSMLNIMKQAFKERFSQYIKDDKKLEIKITGVADASPIRRKIAYDGHYGDFTNEPIYKDGNLSNITVTRKSGITENEQLAFLRAAGVKDYIEKNIPELSKMNTNYKYDIEVTEKEGSEFRRISVELLFVDAL</sequence>
<dbReference type="EMBL" id="CP050831">
    <property type="protein sequence ID" value="QIU92883.1"/>
    <property type="molecule type" value="Genomic_DNA"/>
</dbReference>
<dbReference type="Proteomes" id="UP000501780">
    <property type="component" value="Chromosome"/>
</dbReference>
<gene>
    <name evidence="4" type="ORF">BacF7301_01385</name>
</gene>
<keyword evidence="5" id="KW-1185">Reference proteome</keyword>
<dbReference type="PANTHER" id="PTHR22839:SF0">
    <property type="entry name" value="THO COMPLEX SUBUNIT 3"/>
    <property type="match status" value="1"/>
</dbReference>
<keyword evidence="2" id="KW-0677">Repeat</keyword>